<protein>
    <recommendedName>
        <fullName evidence="1">Exoribonuclease phosphorolytic domain-containing protein</fullName>
    </recommendedName>
</protein>
<proteinExistence type="predicted"/>
<feature type="domain" description="Exoribonuclease phosphorolytic" evidence="1">
    <location>
        <begin position="165"/>
        <end position="243"/>
    </location>
</feature>
<dbReference type="Gene3D" id="3.40.50.300">
    <property type="entry name" value="P-loop containing nucleotide triphosphate hydrolases"/>
    <property type="match status" value="2"/>
</dbReference>
<gene>
    <name evidence="2" type="ORF">niasHT_012208</name>
</gene>
<dbReference type="InterPro" id="IPR027417">
    <property type="entry name" value="P-loop_NTPase"/>
</dbReference>
<dbReference type="PANTHER" id="PTHR11252:SF0">
    <property type="entry name" value="POLYRIBONUCLEOTIDE NUCLEOTIDYLTRANSFERASE 1, MITOCHONDRIAL"/>
    <property type="match status" value="1"/>
</dbReference>
<keyword evidence="3" id="KW-1185">Reference proteome</keyword>
<dbReference type="InterPro" id="IPR036345">
    <property type="entry name" value="ExoRNase_PH_dom2_sf"/>
</dbReference>
<dbReference type="InterPro" id="IPR027408">
    <property type="entry name" value="PNPase/RNase_PH_dom_sf"/>
</dbReference>
<reference evidence="2 3" key="1">
    <citation type="submission" date="2024-10" db="EMBL/GenBank/DDBJ databases">
        <authorList>
            <person name="Kim D."/>
        </authorList>
    </citation>
    <scope>NUCLEOTIDE SEQUENCE [LARGE SCALE GENOMIC DNA]</scope>
    <source>
        <strain evidence="2">BH-2024</strain>
    </source>
</reference>
<sequence length="390" mass="42713">MLNSWGGLGRFAASYGGPSPTAPRIFCAKGTRSAASRPRTGAFAPPQQFSAPIHQHSNHWDSTHHIQYSDGLALIVDFRQSASAIGRIPSNYFRREISNDEQQVAISRVIDRSLRPTVPQNFPGRIHVVCKPLALDPDSGDSTILGINVAAAALALSPVPLRCTTAAARVGIVDGNVVLNPSRELLKRSAMNLVLAGTSQMDEDSAEELGTERDDRRRVLMVEMEGREVDTEQFVEAMHRGFEAIQKTQLAIQRLANAVGKRKYEWEVPLRPGDDLFFFALLFMKDRGSDLKLIVTSATMDADKFANFFGGHTPIFQIPGRTFPVEIYHARVPVEDHVDAAVKQAVKIHLGGMEGDILIFMPGQEDIEVSPGTVPGIGEQGVRRRTPPSS</sequence>
<dbReference type="Gene3D" id="3.30.230.70">
    <property type="entry name" value="GHMP Kinase, N-terminal domain"/>
    <property type="match status" value="1"/>
</dbReference>
<dbReference type="Pfam" id="PF03725">
    <property type="entry name" value="RNase_PH_C"/>
    <property type="match status" value="1"/>
</dbReference>
<evidence type="ECO:0000313" key="3">
    <source>
        <dbReference type="Proteomes" id="UP001620626"/>
    </source>
</evidence>
<evidence type="ECO:0000259" key="1">
    <source>
        <dbReference type="Pfam" id="PF03725"/>
    </source>
</evidence>
<dbReference type="InterPro" id="IPR020568">
    <property type="entry name" value="Ribosomal_Su5_D2-typ_SF"/>
</dbReference>
<dbReference type="EMBL" id="JBICBT010000429">
    <property type="protein sequence ID" value="KAL3113955.1"/>
    <property type="molecule type" value="Genomic_DNA"/>
</dbReference>
<dbReference type="PANTHER" id="PTHR11252">
    <property type="entry name" value="POLYRIBONUCLEOTIDE NUCLEOTIDYLTRANSFERASE"/>
    <property type="match status" value="1"/>
</dbReference>
<name>A0ABD2LFF4_9BILA</name>
<dbReference type="SUPFAM" id="SSF55666">
    <property type="entry name" value="Ribonuclease PH domain 2-like"/>
    <property type="match status" value="1"/>
</dbReference>
<dbReference type="SUPFAM" id="SSF54211">
    <property type="entry name" value="Ribosomal protein S5 domain 2-like"/>
    <property type="match status" value="1"/>
</dbReference>
<dbReference type="InterPro" id="IPR015847">
    <property type="entry name" value="ExoRNase_PH_dom2"/>
</dbReference>
<dbReference type="InterPro" id="IPR012162">
    <property type="entry name" value="PNPase"/>
</dbReference>
<accession>A0ABD2LFF4</accession>
<dbReference type="Proteomes" id="UP001620626">
    <property type="component" value="Unassembled WGS sequence"/>
</dbReference>
<comment type="caution">
    <text evidence="2">The sequence shown here is derived from an EMBL/GenBank/DDBJ whole genome shotgun (WGS) entry which is preliminary data.</text>
</comment>
<evidence type="ECO:0000313" key="2">
    <source>
        <dbReference type="EMBL" id="KAL3113955.1"/>
    </source>
</evidence>
<organism evidence="2 3">
    <name type="scientific">Heterodera trifolii</name>
    <dbReference type="NCBI Taxonomy" id="157864"/>
    <lineage>
        <taxon>Eukaryota</taxon>
        <taxon>Metazoa</taxon>
        <taxon>Ecdysozoa</taxon>
        <taxon>Nematoda</taxon>
        <taxon>Chromadorea</taxon>
        <taxon>Rhabditida</taxon>
        <taxon>Tylenchina</taxon>
        <taxon>Tylenchomorpha</taxon>
        <taxon>Tylenchoidea</taxon>
        <taxon>Heteroderidae</taxon>
        <taxon>Heteroderinae</taxon>
        <taxon>Heterodera</taxon>
    </lineage>
</organism>
<dbReference type="AlphaFoldDB" id="A0ABD2LFF4"/>